<evidence type="ECO:0000256" key="2">
    <source>
        <dbReference type="ARBA" id="ARBA00022723"/>
    </source>
</evidence>
<keyword evidence="9" id="KW-1185">Reference proteome</keyword>
<comment type="cofactor">
    <cofactor evidence="1">
        <name>L-ascorbate</name>
        <dbReference type="ChEBI" id="CHEBI:38290"/>
    </cofactor>
</comment>
<proteinExistence type="predicted"/>
<dbReference type="InterPro" id="IPR044862">
    <property type="entry name" value="Pro_4_hyd_alph_FE2OG_OXY"/>
</dbReference>
<evidence type="ECO:0000313" key="8">
    <source>
        <dbReference type="EMBL" id="SZX68931.1"/>
    </source>
</evidence>
<dbReference type="PANTHER" id="PTHR46007">
    <property type="entry name" value="MEDIATOR OF RNA POLYMERASE II TRANSCRIPTION SUBUNIT 12"/>
    <property type="match status" value="1"/>
</dbReference>
<feature type="domain" description="Fe2OG dioxygenase" evidence="7">
    <location>
        <begin position="420"/>
        <end position="540"/>
    </location>
</feature>
<evidence type="ECO:0000256" key="5">
    <source>
        <dbReference type="ARBA" id="ARBA00023004"/>
    </source>
</evidence>
<dbReference type="InterPro" id="IPR005123">
    <property type="entry name" value="Oxoglu/Fe-dep_dioxygenase_dom"/>
</dbReference>
<dbReference type="GO" id="GO:0051213">
    <property type="term" value="F:dioxygenase activity"/>
    <property type="evidence" value="ECO:0007669"/>
    <property type="project" value="UniProtKB-KW"/>
</dbReference>
<dbReference type="PANTHER" id="PTHR46007:SF8">
    <property type="entry name" value="C2H2-TYPE DOMAIN-CONTAINING PROTEIN"/>
    <property type="match status" value="1"/>
</dbReference>
<name>A0A383VUQ4_TETOB</name>
<dbReference type="GO" id="GO:0045944">
    <property type="term" value="P:positive regulation of transcription by RNA polymerase II"/>
    <property type="evidence" value="ECO:0007669"/>
    <property type="project" value="TreeGrafter"/>
</dbReference>
<dbReference type="SMART" id="SM01411">
    <property type="entry name" value="Ephrin_rec_like"/>
    <property type="match status" value="2"/>
</dbReference>
<feature type="compositionally biased region" description="Basic residues" evidence="6">
    <location>
        <begin position="1"/>
        <end position="11"/>
    </location>
</feature>
<feature type="region of interest" description="Disordered" evidence="6">
    <location>
        <begin position="1"/>
        <end position="28"/>
    </location>
</feature>
<feature type="compositionally biased region" description="Low complexity" evidence="6">
    <location>
        <begin position="549"/>
        <end position="559"/>
    </location>
</feature>
<dbReference type="Proteomes" id="UP000256970">
    <property type="component" value="Unassembled WGS sequence"/>
</dbReference>
<dbReference type="GO" id="GO:0031418">
    <property type="term" value="F:L-ascorbic acid binding"/>
    <property type="evidence" value="ECO:0007669"/>
    <property type="project" value="InterPro"/>
</dbReference>
<evidence type="ECO:0000256" key="3">
    <source>
        <dbReference type="ARBA" id="ARBA00022964"/>
    </source>
</evidence>
<dbReference type="InterPro" id="IPR006620">
    <property type="entry name" value="Pro_4_hyd_alph"/>
</dbReference>
<dbReference type="GO" id="GO:0005506">
    <property type="term" value="F:iron ion binding"/>
    <property type="evidence" value="ECO:0007669"/>
    <property type="project" value="InterPro"/>
</dbReference>
<dbReference type="Pfam" id="PF13640">
    <property type="entry name" value="2OG-FeII_Oxy_3"/>
    <property type="match status" value="1"/>
</dbReference>
<dbReference type="Gene3D" id="2.60.120.620">
    <property type="entry name" value="q2cbj1_9rhob like domain"/>
    <property type="match status" value="1"/>
</dbReference>
<keyword evidence="4" id="KW-0560">Oxidoreductase</keyword>
<dbReference type="GO" id="GO:0003713">
    <property type="term" value="F:transcription coactivator activity"/>
    <property type="evidence" value="ECO:0007669"/>
    <property type="project" value="TreeGrafter"/>
</dbReference>
<feature type="compositionally biased region" description="Low complexity" evidence="6">
    <location>
        <begin position="169"/>
        <end position="181"/>
    </location>
</feature>
<evidence type="ECO:0000313" key="9">
    <source>
        <dbReference type="Proteomes" id="UP000256970"/>
    </source>
</evidence>
<accession>A0A383VUQ4</accession>
<dbReference type="STRING" id="3088.A0A383VUQ4"/>
<protein>
    <recommendedName>
        <fullName evidence="7">Fe2OG dioxygenase domain-containing protein</fullName>
    </recommendedName>
</protein>
<feature type="region of interest" description="Disordered" evidence="6">
    <location>
        <begin position="169"/>
        <end position="203"/>
    </location>
</feature>
<sequence length="1287" mass="133347">MGKTLKRQRARQLKEQQQQQQQQDASLARPCKLPKLAGGLQLNAGSSSSKFTAAVSAAMRDQDWLAALQALQAMTCYNKVPKLGAIQRWVRDADQAGDEAVTARLIDAILRCTMPREQQQQQQQQIAKQGLQQQDGSHKTDETAAAAAAADMLKGSIKRLRPWLPQLPPAAAAAAAGPGDADSIEPSKTPESEQQQQQAVVKAQQPAAPNCAELLYQVPFQPGAGGPDAIFAYPPNSVLQYDPQHPPVAAVPVPFVPGASCLLGVLSAAECKQIIAAAEAIGYNANVDYTFGGALGGDGGAEAGGTSEQQQQQQQQQQEDAATVDDPAPAATIATDTAAAGTAAAAADGEAASPAAAAAAAAAAQQQSAARGHAAELVGLQQGGPAQGCVWLVDDSVLLPLYNRVKHLLPQELGGGALAGINARWRLYRYTPGNVYRPHIDGAWPGSGLDGNGHYVFDAYGDRWSRLTFLVYLNDDFEGGATTYYTASTEQDGCLDARGVQPVTGNVMVFPHGGTLGSLVHEGSAVLQGAKYVIRTDVLYMKAQEGGRRQQQQQQQQARKQQRRSDDQHTSTAQQQQSAAVQQKAAAAAAAAAACKPGQYIKHLSKKPWVQCVPCARNTYAAAGNSSFCRKCPAPFASKAGAAKCTLCAPGHGTRSCTPCPDGWFSLGYSRLGCQRCNCAASSCQQLGCSPTSGRCKFSNTPNGITCRTELGFQGICNNGRCGCIARSCKGQYRGKCGVDLPNGCGGRITCAAAEQCADVAANCSSNGVPGVVGSCGCVLRNCSSPEYAGKCGTALDDGCGGKIICACSAGDAPACSATALGELGSCSCIPLSCNSTQYAGKCVRNATDGCGGFIDCGAAATCSSAREYRHQCARQVPDLCDGGSTFDCSCPFASDTCSLADATAAAAVGSCRGTDGACHNTPPLPASINTADRDAVAAAFVSNYLPYHACWSNQLLDGPYSRMCCLDQAFTASGSLKSCAPFQNPPGWQAEVAQLVNFFRLVAGVPAVEFSNAEMTTAALAAALAIAANRAVNATDLAAGGQCYSAAVADTISSSNTALGAGGARAVIAYMFGGGGGAAITTGTADDASLRHRRSLLNPATRVMASGDAFTFAPGDPDFNMWWPTNALLAAPALQNMYGAVPDGLKFVAWPPAGFVPHLLAFPRWHVTLVKEVPAGFLDASVFLVAAAEGSQVGVEVVFRGADTLVFEPKLGTRDKLGYIAAPASDTTYTVTARHPATGVTYLTYSVTLFAPAGSESAQIDVPYGNASTVVRQLPPIQLGPTPMIP</sequence>
<dbReference type="EMBL" id="FNXT01000890">
    <property type="protein sequence ID" value="SZX68931.1"/>
    <property type="molecule type" value="Genomic_DNA"/>
</dbReference>
<evidence type="ECO:0000256" key="4">
    <source>
        <dbReference type="ARBA" id="ARBA00023002"/>
    </source>
</evidence>
<dbReference type="SMART" id="SM00702">
    <property type="entry name" value="P4Hc"/>
    <property type="match status" value="1"/>
</dbReference>
<keyword evidence="2" id="KW-0479">Metal-binding</keyword>
<feature type="region of interest" description="Disordered" evidence="6">
    <location>
        <begin position="120"/>
        <end position="147"/>
    </location>
</feature>
<dbReference type="GO" id="GO:0016705">
    <property type="term" value="F:oxidoreductase activity, acting on paired donors, with incorporation or reduction of molecular oxygen"/>
    <property type="evidence" value="ECO:0007669"/>
    <property type="project" value="InterPro"/>
</dbReference>
<dbReference type="PROSITE" id="PS51471">
    <property type="entry name" value="FE2OG_OXY"/>
    <property type="match status" value="1"/>
</dbReference>
<reference evidence="8 9" key="1">
    <citation type="submission" date="2016-10" db="EMBL/GenBank/DDBJ databases">
        <authorList>
            <person name="Cai Z."/>
        </authorList>
    </citation>
    <scope>NUCLEOTIDE SEQUENCE [LARGE SCALE GENOMIC DNA]</scope>
</reference>
<evidence type="ECO:0000256" key="6">
    <source>
        <dbReference type="SAM" id="MobiDB-lite"/>
    </source>
</evidence>
<organism evidence="8 9">
    <name type="scientific">Tetradesmus obliquus</name>
    <name type="common">Green alga</name>
    <name type="synonym">Acutodesmus obliquus</name>
    <dbReference type="NCBI Taxonomy" id="3088"/>
    <lineage>
        <taxon>Eukaryota</taxon>
        <taxon>Viridiplantae</taxon>
        <taxon>Chlorophyta</taxon>
        <taxon>core chlorophytes</taxon>
        <taxon>Chlorophyceae</taxon>
        <taxon>CS clade</taxon>
        <taxon>Sphaeropleales</taxon>
        <taxon>Scenedesmaceae</taxon>
        <taxon>Tetradesmus</taxon>
    </lineage>
</organism>
<gene>
    <name evidence="8" type="ORF">BQ4739_LOCUS9242</name>
</gene>
<dbReference type="InterPro" id="IPR051647">
    <property type="entry name" value="Mediator_comp_sub12"/>
</dbReference>
<feature type="region of interest" description="Disordered" evidence="6">
    <location>
        <begin position="298"/>
        <end position="325"/>
    </location>
</feature>
<feature type="compositionally biased region" description="Low complexity" evidence="6">
    <location>
        <begin position="194"/>
        <end position="203"/>
    </location>
</feature>
<feature type="compositionally biased region" description="Low complexity" evidence="6">
    <location>
        <begin position="309"/>
        <end position="325"/>
    </location>
</feature>
<evidence type="ECO:0000259" key="7">
    <source>
        <dbReference type="PROSITE" id="PS51471"/>
    </source>
</evidence>
<evidence type="ECO:0000256" key="1">
    <source>
        <dbReference type="ARBA" id="ARBA00001961"/>
    </source>
</evidence>
<dbReference type="GO" id="GO:0016592">
    <property type="term" value="C:mediator complex"/>
    <property type="evidence" value="ECO:0007669"/>
    <property type="project" value="TreeGrafter"/>
</dbReference>
<feature type="compositionally biased region" description="Low complexity" evidence="6">
    <location>
        <begin position="120"/>
        <end position="134"/>
    </location>
</feature>
<keyword evidence="5" id="KW-0408">Iron</keyword>
<feature type="region of interest" description="Disordered" evidence="6">
    <location>
        <begin position="545"/>
        <end position="579"/>
    </location>
</feature>
<keyword evidence="3" id="KW-0223">Dioxygenase</keyword>